<evidence type="ECO:0000259" key="2">
    <source>
        <dbReference type="Pfam" id="PF01551"/>
    </source>
</evidence>
<proteinExistence type="predicted"/>
<evidence type="ECO:0000256" key="1">
    <source>
        <dbReference type="SAM" id="SignalP"/>
    </source>
</evidence>
<dbReference type="PANTHER" id="PTHR21666:SF270">
    <property type="entry name" value="MUREIN HYDROLASE ACTIVATOR ENVC"/>
    <property type="match status" value="1"/>
</dbReference>
<feature type="signal peptide" evidence="1">
    <location>
        <begin position="1"/>
        <end position="22"/>
    </location>
</feature>
<keyword evidence="4" id="KW-1185">Reference proteome</keyword>
<dbReference type="InterPro" id="IPR050570">
    <property type="entry name" value="Cell_wall_metabolism_enzyme"/>
</dbReference>
<organism evidence="3 4">
    <name type="scientific">Kiloniella antarctica</name>
    <dbReference type="NCBI Taxonomy" id="1550907"/>
    <lineage>
        <taxon>Bacteria</taxon>
        <taxon>Pseudomonadati</taxon>
        <taxon>Pseudomonadota</taxon>
        <taxon>Alphaproteobacteria</taxon>
        <taxon>Rhodospirillales</taxon>
        <taxon>Kiloniellaceae</taxon>
        <taxon>Kiloniella</taxon>
    </lineage>
</organism>
<dbReference type="InterPro" id="IPR016047">
    <property type="entry name" value="M23ase_b-sheet_dom"/>
</dbReference>
<dbReference type="Proteomes" id="UP001597294">
    <property type="component" value="Unassembled WGS sequence"/>
</dbReference>
<dbReference type="SUPFAM" id="SSF51261">
    <property type="entry name" value="Duplicated hybrid motif"/>
    <property type="match status" value="1"/>
</dbReference>
<comment type="caution">
    <text evidence="3">The sequence shown here is derived from an EMBL/GenBank/DDBJ whole genome shotgun (WGS) entry which is preliminary data.</text>
</comment>
<dbReference type="RefSeq" id="WP_380250743.1">
    <property type="nucleotide sequence ID" value="NZ_JBHUII010000004.1"/>
</dbReference>
<gene>
    <name evidence="3" type="ORF">ACFSKO_09225</name>
</gene>
<accession>A0ABW5BKU2</accession>
<dbReference type="Pfam" id="PF01551">
    <property type="entry name" value="Peptidase_M23"/>
    <property type="match status" value="1"/>
</dbReference>
<feature type="domain" description="M23ase beta-sheet core" evidence="2">
    <location>
        <begin position="61"/>
        <end position="154"/>
    </location>
</feature>
<name>A0ABW5BKU2_9PROT</name>
<dbReference type="PANTHER" id="PTHR21666">
    <property type="entry name" value="PEPTIDASE-RELATED"/>
    <property type="match status" value="1"/>
</dbReference>
<dbReference type="EMBL" id="JBHUII010000004">
    <property type="protein sequence ID" value="MFD2205791.1"/>
    <property type="molecule type" value="Genomic_DNA"/>
</dbReference>
<feature type="chain" id="PRO_5046480027" evidence="1">
    <location>
        <begin position="23"/>
        <end position="203"/>
    </location>
</feature>
<evidence type="ECO:0000313" key="4">
    <source>
        <dbReference type="Proteomes" id="UP001597294"/>
    </source>
</evidence>
<dbReference type="Gene3D" id="2.70.70.10">
    <property type="entry name" value="Glucose Permease (Domain IIA)"/>
    <property type="match status" value="1"/>
</dbReference>
<protein>
    <submittedName>
        <fullName evidence="3">M23 family metallopeptidase</fullName>
        <ecNumber evidence="3">3.4.-.-</ecNumber>
    </submittedName>
</protein>
<dbReference type="InterPro" id="IPR011055">
    <property type="entry name" value="Dup_hybrid_motif"/>
</dbReference>
<keyword evidence="1" id="KW-0732">Signal</keyword>
<dbReference type="GO" id="GO:0016787">
    <property type="term" value="F:hydrolase activity"/>
    <property type="evidence" value="ECO:0007669"/>
    <property type="project" value="UniProtKB-KW"/>
</dbReference>
<evidence type="ECO:0000313" key="3">
    <source>
        <dbReference type="EMBL" id="MFD2205791.1"/>
    </source>
</evidence>
<reference evidence="4" key="1">
    <citation type="journal article" date="2019" name="Int. J. Syst. Evol. Microbiol.">
        <title>The Global Catalogue of Microorganisms (GCM) 10K type strain sequencing project: providing services to taxonomists for standard genome sequencing and annotation.</title>
        <authorList>
            <consortium name="The Broad Institute Genomics Platform"/>
            <consortium name="The Broad Institute Genome Sequencing Center for Infectious Disease"/>
            <person name="Wu L."/>
            <person name="Ma J."/>
        </authorList>
    </citation>
    <scope>NUCLEOTIDE SEQUENCE [LARGE SCALE GENOMIC DNA]</scope>
    <source>
        <strain evidence="4">CGMCC 4.7192</strain>
    </source>
</reference>
<sequence>MFKSFALFSAVVISFLGSSVSAMDEVEFGKLLLPGKITVTNPFLDSCDSKVECGRFYKLLHAGIDYRARTPTKVTSPVEGIVVKMEYGGKVYSPQKDRSGTIMIKTKGEKPMYFMFLHMSKSFVKAGDKVQIGCVVGLTGKKGTIFPHLHVEYKEIPSGSYRRPTPSLKTVAEIKKRGNISPTEAVLNTEPAVPTGHTCVTGS</sequence>
<dbReference type="EC" id="3.4.-.-" evidence="3"/>
<dbReference type="CDD" id="cd12797">
    <property type="entry name" value="M23_peptidase"/>
    <property type="match status" value="1"/>
</dbReference>
<keyword evidence="3" id="KW-0378">Hydrolase</keyword>